<evidence type="ECO:0000313" key="4">
    <source>
        <dbReference type="EMBL" id="RKT67989.1"/>
    </source>
</evidence>
<gene>
    <name evidence="4" type="ORF">DFJ66_1168</name>
</gene>
<dbReference type="EMBL" id="RBXR01000001">
    <property type="protein sequence ID" value="RKT67989.1"/>
    <property type="molecule type" value="Genomic_DNA"/>
</dbReference>
<dbReference type="PROSITE" id="PS50977">
    <property type="entry name" value="HTH_TETR_2"/>
    <property type="match status" value="1"/>
</dbReference>
<dbReference type="InterPro" id="IPR009057">
    <property type="entry name" value="Homeodomain-like_sf"/>
</dbReference>
<feature type="domain" description="HTH tetR-type" evidence="3">
    <location>
        <begin position="24"/>
        <end position="85"/>
    </location>
</feature>
<comment type="caution">
    <text evidence="4">The sequence shown here is derived from an EMBL/GenBank/DDBJ whole genome shotgun (WGS) entry which is preliminary data.</text>
</comment>
<dbReference type="Proteomes" id="UP000272729">
    <property type="component" value="Unassembled WGS sequence"/>
</dbReference>
<keyword evidence="5" id="KW-1185">Reference proteome</keyword>
<evidence type="ECO:0000256" key="1">
    <source>
        <dbReference type="ARBA" id="ARBA00023125"/>
    </source>
</evidence>
<name>A0A495X367_9PSEU</name>
<dbReference type="InterPro" id="IPR050109">
    <property type="entry name" value="HTH-type_TetR-like_transc_reg"/>
</dbReference>
<accession>A0A495X367</accession>
<reference evidence="4 5" key="1">
    <citation type="submission" date="2018-10" db="EMBL/GenBank/DDBJ databases">
        <title>Sequencing the genomes of 1000 actinobacteria strains.</title>
        <authorList>
            <person name="Klenk H.-P."/>
        </authorList>
    </citation>
    <scope>NUCLEOTIDE SEQUENCE [LARGE SCALE GENOMIC DNA]</scope>
    <source>
        <strain evidence="4 5">DSM 43911</strain>
    </source>
</reference>
<dbReference type="GO" id="GO:0003700">
    <property type="term" value="F:DNA-binding transcription factor activity"/>
    <property type="evidence" value="ECO:0007669"/>
    <property type="project" value="TreeGrafter"/>
</dbReference>
<sequence length="198" mass="21640">MVVRMSIEVALSGGGRPRERADAARNRTKVLTAAERLFAEAGGTTAVTMEDIARAAGVGRATLYRRYPDTTSIAQALLDAHETELQDKILRGAPPLGPGAPPRERLGAFYAAMVDLLERHLHLVLGAETGRARFRTGVYAFWRRHVQLLLPPDTPQAVVDALMAPLAPELYEYQRRVRGLTPGQIVAGLTWLSARCCD</sequence>
<dbReference type="Pfam" id="PF00440">
    <property type="entry name" value="TetR_N"/>
    <property type="match status" value="1"/>
</dbReference>
<dbReference type="AlphaFoldDB" id="A0A495X367"/>
<dbReference type="PANTHER" id="PTHR30055">
    <property type="entry name" value="HTH-TYPE TRANSCRIPTIONAL REGULATOR RUTR"/>
    <property type="match status" value="1"/>
</dbReference>
<evidence type="ECO:0000256" key="2">
    <source>
        <dbReference type="PROSITE-ProRule" id="PRU00335"/>
    </source>
</evidence>
<dbReference type="SUPFAM" id="SSF46689">
    <property type="entry name" value="Homeodomain-like"/>
    <property type="match status" value="1"/>
</dbReference>
<proteinExistence type="predicted"/>
<evidence type="ECO:0000313" key="5">
    <source>
        <dbReference type="Proteomes" id="UP000272729"/>
    </source>
</evidence>
<keyword evidence="1 2" id="KW-0238">DNA-binding</keyword>
<dbReference type="Gene3D" id="1.10.357.10">
    <property type="entry name" value="Tetracycline Repressor, domain 2"/>
    <property type="match status" value="1"/>
</dbReference>
<evidence type="ECO:0000259" key="3">
    <source>
        <dbReference type="PROSITE" id="PS50977"/>
    </source>
</evidence>
<dbReference type="InterPro" id="IPR001647">
    <property type="entry name" value="HTH_TetR"/>
</dbReference>
<protein>
    <submittedName>
        <fullName evidence="4">TetR family transcriptional regulator</fullName>
    </submittedName>
</protein>
<organism evidence="4 5">
    <name type="scientific">Saccharothrix variisporea</name>
    <dbReference type="NCBI Taxonomy" id="543527"/>
    <lineage>
        <taxon>Bacteria</taxon>
        <taxon>Bacillati</taxon>
        <taxon>Actinomycetota</taxon>
        <taxon>Actinomycetes</taxon>
        <taxon>Pseudonocardiales</taxon>
        <taxon>Pseudonocardiaceae</taxon>
        <taxon>Saccharothrix</taxon>
    </lineage>
</organism>
<dbReference type="GO" id="GO:0000976">
    <property type="term" value="F:transcription cis-regulatory region binding"/>
    <property type="evidence" value="ECO:0007669"/>
    <property type="project" value="TreeGrafter"/>
</dbReference>
<feature type="DNA-binding region" description="H-T-H motif" evidence="2">
    <location>
        <begin position="48"/>
        <end position="67"/>
    </location>
</feature>
<dbReference type="PANTHER" id="PTHR30055:SF209">
    <property type="entry name" value="POSSIBLE TRANSCRIPTIONAL REGULATORY PROTEIN (PROBABLY TETR-FAMILY)"/>
    <property type="match status" value="1"/>
</dbReference>